<keyword evidence="2" id="KW-1185">Reference proteome</keyword>
<name>A0A8G2BXX7_9BACT</name>
<evidence type="ECO:0008006" key="3">
    <source>
        <dbReference type="Google" id="ProtNLM"/>
    </source>
</evidence>
<reference evidence="1 2" key="1">
    <citation type="submission" date="2016-10" db="EMBL/GenBank/DDBJ databases">
        <authorList>
            <person name="Varghese N."/>
            <person name="Submissions S."/>
        </authorList>
    </citation>
    <scope>NUCLEOTIDE SEQUENCE [LARGE SCALE GENOMIC DNA]</scope>
    <source>
        <strain evidence="1 2">DSM 29073</strain>
    </source>
</reference>
<sequence length="176" mass="20302">MKVAPISFVQMKKFPCIISFLFFLFCVVSISAQTLDGPVTTIFDDLQLSGYGKGQVIVNQSSAIRNMIGARMHGANVEKTDNETYLKIQGFRTQVFSGNNQRKSKDEAFRKEKEIKEMFPDVPTYVTYNAPFWKLRVGDFRSHEEAYHMMRLLMDAFPSYGKEMYIVKEEIKIPLN</sequence>
<dbReference type="Proteomes" id="UP000236725">
    <property type="component" value="Unassembled WGS sequence"/>
</dbReference>
<evidence type="ECO:0000313" key="1">
    <source>
        <dbReference type="EMBL" id="SEG11275.1"/>
    </source>
</evidence>
<dbReference type="AlphaFoldDB" id="A0A8G2BXX7"/>
<dbReference type="EMBL" id="FNVS01000015">
    <property type="protein sequence ID" value="SEG11275.1"/>
    <property type="molecule type" value="Genomic_DNA"/>
</dbReference>
<organism evidence="1 2">
    <name type="scientific">Parabacteroides chinchillae</name>
    <dbReference type="NCBI Taxonomy" id="871327"/>
    <lineage>
        <taxon>Bacteria</taxon>
        <taxon>Pseudomonadati</taxon>
        <taxon>Bacteroidota</taxon>
        <taxon>Bacteroidia</taxon>
        <taxon>Bacteroidales</taxon>
        <taxon>Tannerellaceae</taxon>
        <taxon>Parabacteroides</taxon>
    </lineage>
</organism>
<protein>
    <recommendedName>
        <fullName evidence="3">Sporulation related domain-containing protein</fullName>
    </recommendedName>
</protein>
<accession>A0A8G2BXX7</accession>
<comment type="caution">
    <text evidence="1">The sequence shown here is derived from an EMBL/GenBank/DDBJ whole genome shotgun (WGS) entry which is preliminary data.</text>
</comment>
<proteinExistence type="predicted"/>
<gene>
    <name evidence="1" type="ORF">SAMN05444001_11543</name>
</gene>
<evidence type="ECO:0000313" key="2">
    <source>
        <dbReference type="Proteomes" id="UP000236725"/>
    </source>
</evidence>